<feature type="binding site" evidence="4">
    <location>
        <begin position="628"/>
        <end position="629"/>
    </location>
    <ligand>
        <name>FAD</name>
        <dbReference type="ChEBI" id="CHEBI:57692"/>
    </ligand>
</feature>
<feature type="binding site" evidence="4">
    <location>
        <begin position="582"/>
        <end position="583"/>
    </location>
    <ligand>
        <name>FAD</name>
        <dbReference type="ChEBI" id="CHEBI:57692"/>
    </ligand>
</feature>
<dbReference type="PANTHER" id="PTHR11552">
    <property type="entry name" value="GLUCOSE-METHANOL-CHOLINE GMC OXIDOREDUCTASE"/>
    <property type="match status" value="1"/>
</dbReference>
<keyword evidence="4" id="KW-0285">Flavoprotein</keyword>
<evidence type="ECO:0000313" key="8">
    <source>
        <dbReference type="Proteomes" id="UP001295740"/>
    </source>
</evidence>
<evidence type="ECO:0000256" key="3">
    <source>
        <dbReference type="PIRSR" id="PIRSR000137-1"/>
    </source>
</evidence>
<organism evidence="7 8">
    <name type="scientific">Anthostomella pinea</name>
    <dbReference type="NCBI Taxonomy" id="933095"/>
    <lineage>
        <taxon>Eukaryota</taxon>
        <taxon>Fungi</taxon>
        <taxon>Dikarya</taxon>
        <taxon>Ascomycota</taxon>
        <taxon>Pezizomycotina</taxon>
        <taxon>Sordariomycetes</taxon>
        <taxon>Xylariomycetidae</taxon>
        <taxon>Xylariales</taxon>
        <taxon>Xylariaceae</taxon>
        <taxon>Anthostomella</taxon>
    </lineage>
</organism>
<comment type="similarity">
    <text evidence="1">Belongs to the GMC oxidoreductase family.</text>
</comment>
<evidence type="ECO:0000259" key="6">
    <source>
        <dbReference type="PROSITE" id="PS00624"/>
    </source>
</evidence>
<dbReference type="PANTHER" id="PTHR11552:SF138">
    <property type="entry name" value="DEHYDROGENASE PKFF-RELATED"/>
    <property type="match status" value="1"/>
</dbReference>
<dbReference type="SUPFAM" id="SSF54373">
    <property type="entry name" value="FAD-linked reductases, C-terminal domain"/>
    <property type="match status" value="1"/>
</dbReference>
<keyword evidence="5" id="KW-0732">Signal</keyword>
<dbReference type="Pfam" id="PF00732">
    <property type="entry name" value="GMC_oxred_N"/>
    <property type="match status" value="1"/>
</dbReference>
<evidence type="ECO:0000256" key="4">
    <source>
        <dbReference type="PIRSR" id="PIRSR000137-2"/>
    </source>
</evidence>
<evidence type="ECO:0000313" key="7">
    <source>
        <dbReference type="EMBL" id="CAJ2505357.1"/>
    </source>
</evidence>
<dbReference type="SUPFAM" id="SSF51905">
    <property type="entry name" value="FAD/NAD(P)-binding domain"/>
    <property type="match status" value="1"/>
</dbReference>
<protein>
    <submittedName>
        <fullName evidence="7">Uu.00g127510.m01.CDS01</fullName>
    </submittedName>
</protein>
<reference evidence="7" key="1">
    <citation type="submission" date="2023-10" db="EMBL/GenBank/DDBJ databases">
        <authorList>
            <person name="Hackl T."/>
        </authorList>
    </citation>
    <scope>NUCLEOTIDE SEQUENCE</scope>
</reference>
<keyword evidence="2" id="KW-0325">Glycoprotein</keyword>
<feature type="active site" description="Proton acceptor" evidence="3">
    <location>
        <position position="627"/>
    </location>
</feature>
<evidence type="ECO:0000256" key="2">
    <source>
        <dbReference type="ARBA" id="ARBA00023180"/>
    </source>
</evidence>
<dbReference type="Gene3D" id="3.50.50.60">
    <property type="entry name" value="FAD/NAD(P)-binding domain"/>
    <property type="match status" value="1"/>
</dbReference>
<dbReference type="InterPro" id="IPR007867">
    <property type="entry name" value="GMC_OxRtase_C"/>
</dbReference>
<name>A0AAI8YI12_9PEZI</name>
<dbReference type="GO" id="GO:0044550">
    <property type="term" value="P:secondary metabolite biosynthetic process"/>
    <property type="evidence" value="ECO:0007669"/>
    <property type="project" value="TreeGrafter"/>
</dbReference>
<proteinExistence type="inferred from homology"/>
<dbReference type="Pfam" id="PF05199">
    <property type="entry name" value="GMC_oxred_C"/>
    <property type="match status" value="1"/>
</dbReference>
<dbReference type="PROSITE" id="PS00624">
    <property type="entry name" value="GMC_OXRED_2"/>
    <property type="match status" value="1"/>
</dbReference>
<keyword evidence="4" id="KW-0274">FAD</keyword>
<dbReference type="Proteomes" id="UP001295740">
    <property type="component" value="Unassembled WGS sequence"/>
</dbReference>
<gene>
    <name evidence="7" type="ORF">KHLLAP_LOCUS5825</name>
</gene>
<evidence type="ECO:0000256" key="5">
    <source>
        <dbReference type="SAM" id="SignalP"/>
    </source>
</evidence>
<dbReference type="EMBL" id="CAUWAG010000007">
    <property type="protein sequence ID" value="CAJ2505357.1"/>
    <property type="molecule type" value="Genomic_DNA"/>
</dbReference>
<feature type="binding site" evidence="4">
    <location>
        <position position="310"/>
    </location>
    <ligand>
        <name>FAD</name>
        <dbReference type="ChEBI" id="CHEBI:57692"/>
    </ligand>
</feature>
<feature type="domain" description="Glucose-methanol-choline oxidoreductase N-terminal" evidence="6">
    <location>
        <begin position="346"/>
        <end position="360"/>
    </location>
</feature>
<dbReference type="InterPro" id="IPR000172">
    <property type="entry name" value="GMC_OxRdtase_N"/>
</dbReference>
<dbReference type="InterPro" id="IPR012132">
    <property type="entry name" value="GMC_OxRdtase"/>
</dbReference>
<feature type="chain" id="PRO_5042520106" evidence="5">
    <location>
        <begin position="22"/>
        <end position="648"/>
    </location>
</feature>
<dbReference type="GO" id="GO:0050660">
    <property type="term" value="F:flavin adenine dinucleotide binding"/>
    <property type="evidence" value="ECO:0007669"/>
    <property type="project" value="InterPro"/>
</dbReference>
<comment type="cofactor">
    <cofactor evidence="4">
        <name>FAD</name>
        <dbReference type="ChEBI" id="CHEBI:57692"/>
    </cofactor>
</comment>
<feature type="signal peptide" evidence="5">
    <location>
        <begin position="1"/>
        <end position="21"/>
    </location>
</feature>
<dbReference type="PIRSF" id="PIRSF000137">
    <property type="entry name" value="Alcohol_oxidase"/>
    <property type="match status" value="1"/>
</dbReference>
<dbReference type="AlphaFoldDB" id="A0AAI8YI12"/>
<comment type="caution">
    <text evidence="7">The sequence shown here is derived from an EMBL/GenBank/DDBJ whole genome shotgun (WGS) entry which is preliminary data.</text>
</comment>
<dbReference type="Gene3D" id="3.30.560.10">
    <property type="entry name" value="Glucose Oxidase, domain 3"/>
    <property type="match status" value="1"/>
</dbReference>
<sequence length="648" mass="70125">MRYTYRSSLISLLAVGPLAWAAPTPGLLGTIADSILNPLTDAVKSVLEGDGFVQGVLGALGGVLGEEAEYDYVVVGGGTAGNAIGYRLADAGYTVAILEAGLYYEIAKPVLGTTPATDIIGIGASMLDQIPTVDWGFHTTPQTGANNREVHYARGKCLGGSSALNFMIHHRGSTASYQMWADEVGDDSYTLDNLMPYFQKSVTFTPPNDDIRRANVSTQYDASAFGNTGGPVDVGYTNWVSAFSTWMEKGMEAIGMNRTTGFSSGDLLGFHYLQSTMSSSDQTRSSSAEYIYRANETGSDNLKVYTQTLVEKILFDESKKATGVLVNSLGIEYTIQAKKEVILSAGAFQSPQLLMVSGIGPSETLQQFDIDVISELSGVGQNMWDHIMFGPAYEVEVDTLDRVLHDPADLADALASYVLNQTGPLTSPVVDFLGWEKLPRKYRDTWSAETIKAMAQFPDDWPEVEHLSVNAYTGNFRFPALQQPLNGNQYATIMGAMVAPISRGNVTITSATTAVLPEVNPNWLSAKADQEVAVSWWRRMREVWNTDVVQEIVIGEEYWPDLGVETDEQILEVIRDSLMTVWHAAGTCKMGKEGEADAVIDSEARVFGVSGLRVVDASSFPLLPPGHPQSTVYALAEKIAADIIKGAA</sequence>
<feature type="active site" description="Proton donor" evidence="3">
    <location>
        <position position="583"/>
    </location>
</feature>
<keyword evidence="8" id="KW-1185">Reference proteome</keyword>
<accession>A0AAI8YI12</accession>
<dbReference type="GO" id="GO:0016614">
    <property type="term" value="F:oxidoreductase activity, acting on CH-OH group of donors"/>
    <property type="evidence" value="ECO:0007669"/>
    <property type="project" value="InterPro"/>
</dbReference>
<dbReference type="InterPro" id="IPR036188">
    <property type="entry name" value="FAD/NAD-bd_sf"/>
</dbReference>
<evidence type="ECO:0000256" key="1">
    <source>
        <dbReference type="ARBA" id="ARBA00010790"/>
    </source>
</evidence>